<evidence type="ECO:0000259" key="3">
    <source>
        <dbReference type="Pfam" id="PF01557"/>
    </source>
</evidence>
<keyword evidence="5" id="KW-1185">Reference proteome</keyword>
<dbReference type="GO" id="GO:0018773">
    <property type="term" value="F:acetylpyruvate hydrolase activity"/>
    <property type="evidence" value="ECO:0007669"/>
    <property type="project" value="TreeGrafter"/>
</dbReference>
<evidence type="ECO:0000313" key="5">
    <source>
        <dbReference type="Proteomes" id="UP000294581"/>
    </source>
</evidence>
<organism evidence="4 5">
    <name type="scientific">Alicyclobacillus sacchari</name>
    <dbReference type="NCBI Taxonomy" id="392010"/>
    <lineage>
        <taxon>Bacteria</taxon>
        <taxon>Bacillati</taxon>
        <taxon>Bacillota</taxon>
        <taxon>Bacilli</taxon>
        <taxon>Bacillales</taxon>
        <taxon>Alicyclobacillaceae</taxon>
        <taxon>Alicyclobacillus</taxon>
    </lineage>
</organism>
<dbReference type="RefSeq" id="WP_134158039.1">
    <property type="nucleotide sequence ID" value="NZ_SORF01000001.1"/>
</dbReference>
<dbReference type="SUPFAM" id="SSF56529">
    <property type="entry name" value="FAH"/>
    <property type="match status" value="1"/>
</dbReference>
<comment type="caution">
    <text evidence="4">The sequence shown here is derived from an EMBL/GenBank/DDBJ whole genome shotgun (WGS) entry which is preliminary data.</text>
</comment>
<dbReference type="PANTHER" id="PTHR11820:SF7">
    <property type="entry name" value="ACYLPYRUVASE FAHD1, MITOCHONDRIAL"/>
    <property type="match status" value="1"/>
</dbReference>
<dbReference type="EMBL" id="SORF01000001">
    <property type="protein sequence ID" value="TDY51035.1"/>
    <property type="molecule type" value="Genomic_DNA"/>
</dbReference>
<accession>A0A4R8LW12</accession>
<evidence type="ECO:0000313" key="4">
    <source>
        <dbReference type="EMBL" id="TDY51035.1"/>
    </source>
</evidence>
<dbReference type="PANTHER" id="PTHR11820">
    <property type="entry name" value="ACYLPYRUVASE"/>
    <property type="match status" value="1"/>
</dbReference>
<keyword evidence="2" id="KW-0479">Metal-binding</keyword>
<name>A0A4R8LW12_9BACL</name>
<dbReference type="Gene3D" id="3.90.850.10">
    <property type="entry name" value="Fumarylacetoacetase-like, C-terminal domain"/>
    <property type="match status" value="1"/>
</dbReference>
<gene>
    <name evidence="4" type="ORF">C7445_10126</name>
</gene>
<proteinExistence type="inferred from homology"/>
<dbReference type="AlphaFoldDB" id="A0A4R8LW12"/>
<dbReference type="Pfam" id="PF01557">
    <property type="entry name" value="FAA_hydrolase"/>
    <property type="match status" value="1"/>
</dbReference>
<comment type="similarity">
    <text evidence="1">Belongs to the FAH family.</text>
</comment>
<dbReference type="GO" id="GO:0046872">
    <property type="term" value="F:metal ion binding"/>
    <property type="evidence" value="ECO:0007669"/>
    <property type="project" value="UniProtKB-KW"/>
</dbReference>
<evidence type="ECO:0000256" key="1">
    <source>
        <dbReference type="ARBA" id="ARBA00010211"/>
    </source>
</evidence>
<protein>
    <submittedName>
        <fullName evidence="4">2-keto-4-pentenoate hydratase/2-oxohepta-3-ene-1,7-dioic acid hydratase in catechol pathway</fullName>
    </submittedName>
</protein>
<evidence type="ECO:0000256" key="2">
    <source>
        <dbReference type="ARBA" id="ARBA00022723"/>
    </source>
</evidence>
<feature type="domain" description="Fumarylacetoacetase-like C-terminal" evidence="3">
    <location>
        <begin position="20"/>
        <end position="209"/>
    </location>
</feature>
<dbReference type="OrthoDB" id="9805307at2"/>
<sequence>MSGFTYWQRAENVFPDVRNIFCVGRNYRDHAAELGNQVPTSPMIFGKFTHALTAARDTVPFPVGRAEIHHELEIVLWIDHAIANGERPEQAIGAIALGLDLTDRALQSQLKTQGHPWEAAKSFRHSAIVSDFYSFSSFSDVTDSTFAMTVNGRQVQIGQPQDMVFSFAALIRHCAQTYGLNRGDLIFTGTPAGVGPLQAGDEVVLTMNGEIWATFCMTETDEGGKA</sequence>
<dbReference type="Proteomes" id="UP000294581">
    <property type="component" value="Unassembled WGS sequence"/>
</dbReference>
<dbReference type="InterPro" id="IPR011234">
    <property type="entry name" value="Fumarylacetoacetase-like_C"/>
</dbReference>
<reference evidence="4 5" key="1">
    <citation type="submission" date="2019-03" db="EMBL/GenBank/DDBJ databases">
        <title>Genomic Encyclopedia of Type Strains, Phase IV (KMG-IV): sequencing the most valuable type-strain genomes for metagenomic binning, comparative biology and taxonomic classification.</title>
        <authorList>
            <person name="Goeker M."/>
        </authorList>
    </citation>
    <scope>NUCLEOTIDE SEQUENCE [LARGE SCALE GENOMIC DNA]</scope>
    <source>
        <strain evidence="4 5">DSM 17974</strain>
    </source>
</reference>
<dbReference type="InterPro" id="IPR036663">
    <property type="entry name" value="Fumarylacetoacetase_C_sf"/>
</dbReference>